<gene>
    <name evidence="2" type="ORF">IWQ60_010264</name>
</gene>
<evidence type="ECO:0000313" key="2">
    <source>
        <dbReference type="EMBL" id="KAJ1911174.1"/>
    </source>
</evidence>
<name>A0A9W7ZR16_9FUNG</name>
<evidence type="ECO:0000313" key="3">
    <source>
        <dbReference type="Proteomes" id="UP001150569"/>
    </source>
</evidence>
<dbReference type="EMBL" id="JANBPT010000960">
    <property type="protein sequence ID" value="KAJ1911174.1"/>
    <property type="molecule type" value="Genomic_DNA"/>
</dbReference>
<feature type="region of interest" description="Disordered" evidence="1">
    <location>
        <begin position="121"/>
        <end position="150"/>
    </location>
</feature>
<dbReference type="OrthoDB" id="5596823at2759"/>
<proteinExistence type="predicted"/>
<keyword evidence="3" id="KW-1185">Reference proteome</keyword>
<comment type="caution">
    <text evidence="2">The sequence shown here is derived from an EMBL/GenBank/DDBJ whole genome shotgun (WGS) entry which is preliminary data.</text>
</comment>
<dbReference type="AlphaFoldDB" id="A0A9W7ZR16"/>
<organism evidence="2 3">
    <name type="scientific">Tieghemiomyces parasiticus</name>
    <dbReference type="NCBI Taxonomy" id="78921"/>
    <lineage>
        <taxon>Eukaryota</taxon>
        <taxon>Fungi</taxon>
        <taxon>Fungi incertae sedis</taxon>
        <taxon>Zoopagomycota</taxon>
        <taxon>Kickxellomycotina</taxon>
        <taxon>Dimargaritomycetes</taxon>
        <taxon>Dimargaritales</taxon>
        <taxon>Dimargaritaceae</taxon>
        <taxon>Tieghemiomyces</taxon>
    </lineage>
</organism>
<dbReference type="Proteomes" id="UP001150569">
    <property type="component" value="Unassembled WGS sequence"/>
</dbReference>
<reference evidence="2" key="1">
    <citation type="submission" date="2022-07" db="EMBL/GenBank/DDBJ databases">
        <title>Phylogenomic reconstructions and comparative analyses of Kickxellomycotina fungi.</title>
        <authorList>
            <person name="Reynolds N.K."/>
            <person name="Stajich J.E."/>
            <person name="Barry K."/>
            <person name="Grigoriev I.V."/>
            <person name="Crous P."/>
            <person name="Smith M.E."/>
        </authorList>
    </citation>
    <scope>NUCLEOTIDE SEQUENCE</scope>
    <source>
        <strain evidence="2">RSA 861</strain>
    </source>
</reference>
<sequence>MTTLLRRWIPQRTGSLRTTSSLGRRCLHASPRLSEAAPPPRDDSLKGADIYKPWYLRNFDKPSYKLYLRHFIVLTLISSMAINTLWDRMAMEEHTDEYETEKAILEARILACRRQLGQIPDETPLVAEDPASRSEGPTELAQPGRPAQYF</sequence>
<protein>
    <submittedName>
        <fullName evidence="2">Uncharacterized protein</fullName>
    </submittedName>
</protein>
<accession>A0A9W7ZR16</accession>
<evidence type="ECO:0000256" key="1">
    <source>
        <dbReference type="SAM" id="MobiDB-lite"/>
    </source>
</evidence>